<comment type="caution">
    <text evidence="2">The sequence shown here is derived from an EMBL/GenBank/DDBJ whole genome shotgun (WGS) entry which is preliminary data.</text>
</comment>
<feature type="region of interest" description="Disordered" evidence="1">
    <location>
        <begin position="1"/>
        <end position="108"/>
    </location>
</feature>
<sequence length="108" mass="11133">MPSPRHGGATPIRRGRKRRTGTRARASPQAPAAPAQPVPHNQVSVSVSTWRPGRRLSAGSAESDSSWTDTTDTSMVTTPSASSSPGSRSSSGGWGSECGMMGVNTLIA</sequence>
<reference evidence="2" key="1">
    <citation type="submission" date="2021-07" db="EMBL/GenBank/DDBJ databases">
        <authorList>
            <person name="Catto M.A."/>
            <person name="Jacobson A."/>
            <person name="Kennedy G."/>
            <person name="Labadie P."/>
            <person name="Hunt B.G."/>
            <person name="Srinivasan R."/>
        </authorList>
    </citation>
    <scope>NUCLEOTIDE SEQUENCE</scope>
    <source>
        <strain evidence="2">PL_HMW_Pooled</strain>
        <tissue evidence="2">Head</tissue>
    </source>
</reference>
<evidence type="ECO:0000256" key="1">
    <source>
        <dbReference type="SAM" id="MobiDB-lite"/>
    </source>
</evidence>
<protein>
    <submittedName>
        <fullName evidence="2">Microtubule-actin cross-linking factor 1</fullName>
    </submittedName>
</protein>
<feature type="compositionally biased region" description="Low complexity" evidence="1">
    <location>
        <begin position="60"/>
        <end position="91"/>
    </location>
</feature>
<reference evidence="2" key="2">
    <citation type="journal article" date="2023" name="BMC Genomics">
        <title>Pest status, molecular evolution, and epigenetic factors derived from the genome assembly of Frankliniella fusca, a thysanopteran phytovirus vector.</title>
        <authorList>
            <person name="Catto M.A."/>
            <person name="Labadie P.E."/>
            <person name="Jacobson A.L."/>
            <person name="Kennedy G.G."/>
            <person name="Srinivasan R."/>
            <person name="Hunt B.G."/>
        </authorList>
    </citation>
    <scope>NUCLEOTIDE SEQUENCE</scope>
    <source>
        <strain evidence="2">PL_HMW_Pooled</strain>
    </source>
</reference>
<dbReference type="EMBL" id="JAHWGI010000331">
    <property type="protein sequence ID" value="KAK3913581.1"/>
    <property type="molecule type" value="Genomic_DNA"/>
</dbReference>
<organism evidence="2 3">
    <name type="scientific">Frankliniella fusca</name>
    <dbReference type="NCBI Taxonomy" id="407009"/>
    <lineage>
        <taxon>Eukaryota</taxon>
        <taxon>Metazoa</taxon>
        <taxon>Ecdysozoa</taxon>
        <taxon>Arthropoda</taxon>
        <taxon>Hexapoda</taxon>
        <taxon>Insecta</taxon>
        <taxon>Pterygota</taxon>
        <taxon>Neoptera</taxon>
        <taxon>Paraneoptera</taxon>
        <taxon>Thysanoptera</taxon>
        <taxon>Terebrantia</taxon>
        <taxon>Thripoidea</taxon>
        <taxon>Thripidae</taxon>
        <taxon>Frankliniella</taxon>
    </lineage>
</organism>
<accession>A0AAE1LB78</accession>
<dbReference type="Proteomes" id="UP001219518">
    <property type="component" value="Unassembled WGS sequence"/>
</dbReference>
<evidence type="ECO:0000313" key="2">
    <source>
        <dbReference type="EMBL" id="KAK3913581.1"/>
    </source>
</evidence>
<evidence type="ECO:0000313" key="3">
    <source>
        <dbReference type="Proteomes" id="UP001219518"/>
    </source>
</evidence>
<proteinExistence type="predicted"/>
<feature type="compositionally biased region" description="Polar residues" evidence="1">
    <location>
        <begin position="39"/>
        <end position="49"/>
    </location>
</feature>
<gene>
    <name evidence="2" type="ORF">KUF71_023038</name>
</gene>
<feature type="compositionally biased region" description="Basic residues" evidence="1">
    <location>
        <begin position="13"/>
        <end position="22"/>
    </location>
</feature>
<dbReference type="AlphaFoldDB" id="A0AAE1LB78"/>
<feature type="compositionally biased region" description="Low complexity" evidence="1">
    <location>
        <begin position="23"/>
        <end position="35"/>
    </location>
</feature>
<name>A0AAE1LB78_9NEOP</name>
<keyword evidence="3" id="KW-1185">Reference proteome</keyword>